<sequence length="342" mass="39143">MDQFLGCYLDGFNGSARNSLHDRRNRKQMVDYINTLIQGCAGAANNDTEQTCKEAITTLLLHHDKTKNANGTVCMMGKYHNILYVAVKLCYLWQLQDAELVCKLLTGIYSCEQTFERIFIGAIFGTKAPHFIAGWKSDFDDQEENVRGVVYFLDKANKGKLMLPVFRNSLPENIRFLDIPIDSCAKASPVKLCIQLGLPDKLLIFLRFGAQITDLSDELSNFQYILNRLSEFNHCYPYNIVACLQILLRVVPTINISKAPISCDKTESILIREIVAETYNDLLEDGILPRSRPLYDRCGFFPPELKHICRCAIRQQLWKNFALPAGIRQLPLPEKMWRYLDD</sequence>
<evidence type="ECO:0000256" key="2">
    <source>
        <dbReference type="ARBA" id="ARBA00023043"/>
    </source>
</evidence>
<dbReference type="Gene3D" id="1.10.750.20">
    <property type="entry name" value="SOCS box"/>
    <property type="match status" value="1"/>
</dbReference>
<evidence type="ECO:0000313" key="4">
    <source>
        <dbReference type="EnsemblMetazoa" id="XP_019757006.1"/>
    </source>
</evidence>
<dbReference type="GO" id="GO:0035556">
    <property type="term" value="P:intracellular signal transduction"/>
    <property type="evidence" value="ECO:0007669"/>
    <property type="project" value="InterPro"/>
</dbReference>
<organism evidence="4 5">
    <name type="scientific">Dendroctonus ponderosae</name>
    <name type="common">Mountain pine beetle</name>
    <dbReference type="NCBI Taxonomy" id="77166"/>
    <lineage>
        <taxon>Eukaryota</taxon>
        <taxon>Metazoa</taxon>
        <taxon>Ecdysozoa</taxon>
        <taxon>Arthropoda</taxon>
        <taxon>Hexapoda</taxon>
        <taxon>Insecta</taxon>
        <taxon>Pterygota</taxon>
        <taxon>Neoptera</taxon>
        <taxon>Endopterygota</taxon>
        <taxon>Coleoptera</taxon>
        <taxon>Polyphaga</taxon>
        <taxon>Cucujiformia</taxon>
        <taxon>Curculionidae</taxon>
        <taxon>Scolytinae</taxon>
        <taxon>Dendroctonus</taxon>
    </lineage>
</organism>
<evidence type="ECO:0000259" key="3">
    <source>
        <dbReference type="PROSITE" id="PS50225"/>
    </source>
</evidence>
<dbReference type="CDD" id="cd03587">
    <property type="entry name" value="SOCS"/>
    <property type="match status" value="1"/>
</dbReference>
<dbReference type="PANTHER" id="PTHR20966:SF2">
    <property type="entry name" value="ANKYRIN REPEAT AND SOCS BOX PROTEIN 17"/>
    <property type="match status" value="1"/>
</dbReference>
<dbReference type="InterPro" id="IPR039147">
    <property type="entry name" value="ASB17"/>
</dbReference>
<proteinExistence type="predicted"/>
<keyword evidence="2" id="KW-0040">ANK repeat</keyword>
<reference evidence="4" key="2">
    <citation type="submission" date="2024-08" db="UniProtKB">
        <authorList>
            <consortium name="EnsemblMetazoa"/>
        </authorList>
    </citation>
    <scope>IDENTIFICATION</scope>
</reference>
<name>A0AAR5P8N1_DENPD</name>
<evidence type="ECO:0000256" key="1">
    <source>
        <dbReference type="ARBA" id="ARBA00022786"/>
    </source>
</evidence>
<keyword evidence="1" id="KW-0833">Ubl conjugation pathway</keyword>
<dbReference type="Pfam" id="PF07525">
    <property type="entry name" value="SOCS_box"/>
    <property type="match status" value="1"/>
</dbReference>
<protein>
    <recommendedName>
        <fullName evidence="3">SOCS box domain-containing protein</fullName>
    </recommendedName>
</protein>
<keyword evidence="5" id="KW-1185">Reference proteome</keyword>
<dbReference type="PANTHER" id="PTHR20966">
    <property type="entry name" value="ANKYRIN REPEAT AND SOCS BOX PROTEIN 17"/>
    <property type="match status" value="1"/>
</dbReference>
<dbReference type="EnsemblMetazoa" id="XM_019901447.1">
    <property type="protein sequence ID" value="XP_019757006.1"/>
    <property type="gene ID" value="LOC109535533"/>
</dbReference>
<dbReference type="AlphaFoldDB" id="A0AAR5P8N1"/>
<dbReference type="Proteomes" id="UP000019118">
    <property type="component" value="Unassembled WGS sequence"/>
</dbReference>
<dbReference type="SMART" id="SM00969">
    <property type="entry name" value="SOCS_box"/>
    <property type="match status" value="1"/>
</dbReference>
<dbReference type="SUPFAM" id="SSF158235">
    <property type="entry name" value="SOCS box-like"/>
    <property type="match status" value="1"/>
</dbReference>
<dbReference type="PROSITE" id="PS50225">
    <property type="entry name" value="SOCS"/>
    <property type="match status" value="1"/>
</dbReference>
<dbReference type="InterPro" id="IPR036036">
    <property type="entry name" value="SOCS_box-like_dom_sf"/>
</dbReference>
<dbReference type="InterPro" id="IPR001496">
    <property type="entry name" value="SOCS_box"/>
</dbReference>
<feature type="domain" description="SOCS box" evidence="3">
    <location>
        <begin position="302"/>
        <end position="342"/>
    </location>
</feature>
<accession>A0AAR5P8N1</accession>
<reference evidence="5" key="1">
    <citation type="journal article" date="2013" name="Genome Biol.">
        <title>Draft genome of the mountain pine beetle, Dendroctonus ponderosae Hopkins, a major forest pest.</title>
        <authorList>
            <person name="Keeling C.I."/>
            <person name="Yuen M.M."/>
            <person name="Liao N.Y."/>
            <person name="Docking T.R."/>
            <person name="Chan S.K."/>
            <person name="Taylor G.A."/>
            <person name="Palmquist D.L."/>
            <person name="Jackman S.D."/>
            <person name="Nguyen A."/>
            <person name="Li M."/>
            <person name="Henderson H."/>
            <person name="Janes J.K."/>
            <person name="Zhao Y."/>
            <person name="Pandoh P."/>
            <person name="Moore R."/>
            <person name="Sperling F.A."/>
            <person name="Huber D.P."/>
            <person name="Birol I."/>
            <person name="Jones S.J."/>
            <person name="Bohlmann J."/>
        </authorList>
    </citation>
    <scope>NUCLEOTIDE SEQUENCE</scope>
</reference>
<evidence type="ECO:0000313" key="5">
    <source>
        <dbReference type="Proteomes" id="UP000019118"/>
    </source>
</evidence>